<dbReference type="InterPro" id="IPR018485">
    <property type="entry name" value="FGGY_C"/>
</dbReference>
<dbReference type="GO" id="GO:0019301">
    <property type="term" value="P:rhamnose catabolic process"/>
    <property type="evidence" value="ECO:0007669"/>
    <property type="project" value="InterPro"/>
</dbReference>
<evidence type="ECO:0000256" key="6">
    <source>
        <dbReference type="ARBA" id="ARBA00023308"/>
    </source>
</evidence>
<evidence type="ECO:0000313" key="10">
    <source>
        <dbReference type="Proteomes" id="UP000290253"/>
    </source>
</evidence>
<dbReference type="EMBL" id="SDMK01000001">
    <property type="protein sequence ID" value="RXS97649.1"/>
    <property type="molecule type" value="Genomic_DNA"/>
</dbReference>
<organism evidence="9 10">
    <name type="scientific">Silvibacterium dinghuense</name>
    <dbReference type="NCBI Taxonomy" id="1560006"/>
    <lineage>
        <taxon>Bacteria</taxon>
        <taxon>Pseudomonadati</taxon>
        <taxon>Acidobacteriota</taxon>
        <taxon>Terriglobia</taxon>
        <taxon>Terriglobales</taxon>
        <taxon>Acidobacteriaceae</taxon>
        <taxon>Silvibacterium</taxon>
    </lineage>
</organism>
<dbReference type="Pfam" id="PF02782">
    <property type="entry name" value="FGGY_C"/>
    <property type="match status" value="1"/>
</dbReference>
<dbReference type="PANTHER" id="PTHR43095:SF2">
    <property type="entry name" value="GLUCONOKINASE"/>
    <property type="match status" value="1"/>
</dbReference>
<comment type="similarity">
    <text evidence="1">Belongs to the FGGY kinase family.</text>
</comment>
<dbReference type="Gene3D" id="3.30.420.40">
    <property type="match status" value="2"/>
</dbReference>
<reference evidence="9 10" key="1">
    <citation type="journal article" date="2016" name="Int. J. Syst. Evol. Microbiol.">
        <title>Acidipila dinghuensis sp. nov., an acidobacterium isolated from forest soil.</title>
        <authorList>
            <person name="Jiang Y.W."/>
            <person name="Wang J."/>
            <person name="Chen M.H."/>
            <person name="Lv Y.Y."/>
            <person name="Qiu L.H."/>
        </authorList>
    </citation>
    <scope>NUCLEOTIDE SEQUENCE [LARGE SCALE GENOMIC DNA]</scope>
    <source>
        <strain evidence="9 10">DHOF10</strain>
    </source>
</reference>
<gene>
    <name evidence="9" type="ORF">ESZ00_07170</name>
</gene>
<evidence type="ECO:0000259" key="8">
    <source>
        <dbReference type="Pfam" id="PF02782"/>
    </source>
</evidence>
<keyword evidence="10" id="KW-1185">Reference proteome</keyword>
<dbReference type="InterPro" id="IPR050406">
    <property type="entry name" value="FGGY_Carb_Kinase"/>
</dbReference>
<dbReference type="AlphaFoldDB" id="A0A4Q1SJN5"/>
<comment type="caution">
    <text evidence="9">The sequence shown here is derived from an EMBL/GenBank/DDBJ whole genome shotgun (WGS) entry which is preliminary data.</text>
</comment>
<feature type="domain" description="Carbohydrate kinase FGGY N-terminal" evidence="7">
    <location>
        <begin position="10"/>
        <end position="253"/>
    </location>
</feature>
<evidence type="ECO:0000256" key="5">
    <source>
        <dbReference type="ARBA" id="ARBA00022840"/>
    </source>
</evidence>
<dbReference type="OrthoDB" id="9761504at2"/>
<dbReference type="GO" id="GO:0005524">
    <property type="term" value="F:ATP binding"/>
    <property type="evidence" value="ECO:0007669"/>
    <property type="project" value="UniProtKB-KW"/>
</dbReference>
<dbReference type="CDD" id="cd07771">
    <property type="entry name" value="ASKHA_NBD_FGGY_RhaB-like"/>
    <property type="match status" value="1"/>
</dbReference>
<dbReference type="InterPro" id="IPR043129">
    <property type="entry name" value="ATPase_NBD"/>
</dbReference>
<evidence type="ECO:0000313" key="9">
    <source>
        <dbReference type="EMBL" id="RXS97649.1"/>
    </source>
</evidence>
<dbReference type="Pfam" id="PF00370">
    <property type="entry name" value="FGGY_N"/>
    <property type="match status" value="1"/>
</dbReference>
<dbReference type="PANTHER" id="PTHR43095">
    <property type="entry name" value="SUGAR KINASE"/>
    <property type="match status" value="1"/>
</dbReference>
<dbReference type="GO" id="GO:0008993">
    <property type="term" value="F:rhamnulokinase activity"/>
    <property type="evidence" value="ECO:0007669"/>
    <property type="project" value="InterPro"/>
</dbReference>
<dbReference type="InterPro" id="IPR013449">
    <property type="entry name" value="Rhamnulokinase"/>
</dbReference>
<feature type="domain" description="Carbohydrate kinase FGGY C-terminal" evidence="8">
    <location>
        <begin position="263"/>
        <end position="457"/>
    </location>
</feature>
<proteinExistence type="inferred from homology"/>
<evidence type="ECO:0000256" key="3">
    <source>
        <dbReference type="ARBA" id="ARBA00022741"/>
    </source>
</evidence>
<evidence type="ECO:0000256" key="2">
    <source>
        <dbReference type="ARBA" id="ARBA00022679"/>
    </source>
</evidence>
<evidence type="ECO:0000259" key="7">
    <source>
        <dbReference type="Pfam" id="PF00370"/>
    </source>
</evidence>
<keyword evidence="2" id="KW-0808">Transferase</keyword>
<dbReference type="RefSeq" id="WP_129207428.1">
    <property type="nucleotide sequence ID" value="NZ_BMGU01000001.1"/>
</dbReference>
<accession>A0A4Q1SJN5</accession>
<dbReference type="InterPro" id="IPR018484">
    <property type="entry name" value="FGGY_N"/>
</dbReference>
<keyword evidence="3" id="KW-0547">Nucleotide-binding</keyword>
<keyword evidence="5" id="KW-0067">ATP-binding</keyword>
<evidence type="ECO:0000256" key="4">
    <source>
        <dbReference type="ARBA" id="ARBA00022777"/>
    </source>
</evidence>
<keyword evidence="4 9" id="KW-0418">Kinase</keyword>
<evidence type="ECO:0000256" key="1">
    <source>
        <dbReference type="ARBA" id="ARBA00009156"/>
    </source>
</evidence>
<dbReference type="Proteomes" id="UP000290253">
    <property type="component" value="Unassembled WGS sequence"/>
</dbReference>
<keyword evidence="6" id="KW-0684">Rhamnose metabolism</keyword>
<protein>
    <submittedName>
        <fullName evidence="9">Carbohydrate kinase</fullName>
    </submittedName>
</protein>
<dbReference type="SUPFAM" id="SSF53067">
    <property type="entry name" value="Actin-like ATPase domain"/>
    <property type="match status" value="2"/>
</dbReference>
<name>A0A4Q1SJN5_9BACT</name>
<sequence length="482" mass="52028">MTKAARQASIAVDLGAESCRVSLLRWPASGAGDRPHVELVHRFPNGPVQAEDGSLRWPFEAIVSGVEEGLRRSAELAPEGIASIGVDGWAVDYVRLSADGAPLDAPFCYRDERTKAAETSLHEKISPARLREITGLQLQPLNTLYQLHADRLANLDAGTGWLNLPEYLLARWSGVRVSEYTNATHTEMVELESRRWSQEILNAAGIDAATMPPIVPPGTVLGAMRGPLAELPAFRDTKIIAPACHDTASAITGIPAEAGRWGYVSCGTWSLLGVPLDHPVNDERAREQQFTNIGLDGARYLLQKNMNGMWLVKQCMDAWCQTGGTWNIEELCAAARIAEFPDAALDVDDPELHRMGDMPARINAQRKARGLRTLDASPAGAPAMASLIFHSLAARYAGIFRQIEELSGHTLDCIYFVGGGSRNALLREWTEQATGKPICTGAVESSSVGNFALQLAALEAADGRPAAKESVARYAQLLCATG</sequence>